<sequence length="174" mass="19541">MSRKPQLLRDEFGRFWPHTRAERRGNVSSDSSDDRGSSRHGCKHGGYTVKIEAHSGYSSDSGDMYEVCKCGDRKVEGHRCNSVSSAKRKRVLIDLDVEASGSKPRHEARTYKDNLDEKMDAFVVKVECFTASRNTQKRMTLADKLDLVIQKLDALAMKVDGLTARDTPKMSLAD</sequence>
<feature type="compositionally biased region" description="Basic and acidic residues" evidence="1">
    <location>
        <begin position="7"/>
        <end position="25"/>
    </location>
</feature>
<protein>
    <submittedName>
        <fullName evidence="2">Uncharacterized protein</fullName>
    </submittedName>
</protein>
<reference evidence="2" key="2">
    <citation type="submission" date="2021-02" db="EMBL/GenBank/DDBJ databases">
        <authorList>
            <person name="Kimball J.A."/>
            <person name="Haas M.W."/>
            <person name="Macchietto M."/>
            <person name="Kono T."/>
            <person name="Duquette J."/>
            <person name="Shao M."/>
        </authorList>
    </citation>
    <scope>NUCLEOTIDE SEQUENCE</scope>
    <source>
        <tissue evidence="2">Fresh leaf tissue</tissue>
    </source>
</reference>
<evidence type="ECO:0000313" key="2">
    <source>
        <dbReference type="EMBL" id="KAG8069310.1"/>
    </source>
</evidence>
<gene>
    <name evidence="2" type="ORF">GUJ93_ZPchr0005g14852</name>
</gene>
<dbReference type="Proteomes" id="UP000729402">
    <property type="component" value="Unassembled WGS sequence"/>
</dbReference>
<reference evidence="2" key="1">
    <citation type="journal article" date="2021" name="bioRxiv">
        <title>Whole Genome Assembly and Annotation of Northern Wild Rice, Zizania palustris L., Supports a Whole Genome Duplication in the Zizania Genus.</title>
        <authorList>
            <person name="Haas M."/>
            <person name="Kono T."/>
            <person name="Macchietto M."/>
            <person name="Millas R."/>
            <person name="McGilp L."/>
            <person name="Shao M."/>
            <person name="Duquette J."/>
            <person name="Hirsch C.N."/>
            <person name="Kimball J."/>
        </authorList>
    </citation>
    <scope>NUCLEOTIDE SEQUENCE</scope>
    <source>
        <tissue evidence="2">Fresh leaf tissue</tissue>
    </source>
</reference>
<keyword evidence="3" id="KW-1185">Reference proteome</keyword>
<feature type="region of interest" description="Disordered" evidence="1">
    <location>
        <begin position="1"/>
        <end position="45"/>
    </location>
</feature>
<evidence type="ECO:0000256" key="1">
    <source>
        <dbReference type="SAM" id="MobiDB-lite"/>
    </source>
</evidence>
<accession>A0A8J5SY80</accession>
<organism evidence="2 3">
    <name type="scientific">Zizania palustris</name>
    <name type="common">Northern wild rice</name>
    <dbReference type="NCBI Taxonomy" id="103762"/>
    <lineage>
        <taxon>Eukaryota</taxon>
        <taxon>Viridiplantae</taxon>
        <taxon>Streptophyta</taxon>
        <taxon>Embryophyta</taxon>
        <taxon>Tracheophyta</taxon>
        <taxon>Spermatophyta</taxon>
        <taxon>Magnoliopsida</taxon>
        <taxon>Liliopsida</taxon>
        <taxon>Poales</taxon>
        <taxon>Poaceae</taxon>
        <taxon>BOP clade</taxon>
        <taxon>Oryzoideae</taxon>
        <taxon>Oryzeae</taxon>
        <taxon>Zizaniinae</taxon>
        <taxon>Zizania</taxon>
    </lineage>
</organism>
<comment type="caution">
    <text evidence="2">The sequence shown here is derived from an EMBL/GenBank/DDBJ whole genome shotgun (WGS) entry which is preliminary data.</text>
</comment>
<proteinExistence type="predicted"/>
<evidence type="ECO:0000313" key="3">
    <source>
        <dbReference type="Proteomes" id="UP000729402"/>
    </source>
</evidence>
<dbReference type="EMBL" id="JAAALK010000284">
    <property type="protein sequence ID" value="KAG8069310.1"/>
    <property type="molecule type" value="Genomic_DNA"/>
</dbReference>
<name>A0A8J5SY80_ZIZPA</name>
<dbReference type="AlphaFoldDB" id="A0A8J5SY80"/>